<dbReference type="OrthoDB" id="10459564at2759"/>
<protein>
    <submittedName>
        <fullName evidence="2">Uncharacterized protein</fullName>
    </submittedName>
</protein>
<gene>
    <name evidence="2" type="ORF">PaG_05028</name>
</gene>
<evidence type="ECO:0000313" key="2">
    <source>
        <dbReference type="EMBL" id="ETS61085.1"/>
    </source>
</evidence>
<evidence type="ECO:0000256" key="1">
    <source>
        <dbReference type="SAM" id="MobiDB-lite"/>
    </source>
</evidence>
<proteinExistence type="predicted"/>
<comment type="caution">
    <text evidence="2">The sequence shown here is derived from an EMBL/GenBank/DDBJ whole genome shotgun (WGS) entry which is preliminary data.</text>
</comment>
<dbReference type="HOGENOM" id="CLU_1496858_0_0_1"/>
<evidence type="ECO:0000313" key="3">
    <source>
        <dbReference type="Proteomes" id="UP000019462"/>
    </source>
</evidence>
<feature type="region of interest" description="Disordered" evidence="1">
    <location>
        <begin position="137"/>
        <end position="180"/>
    </location>
</feature>
<accession>W3VHS4</accession>
<organism evidence="2 3">
    <name type="scientific">Moesziomyces aphidis</name>
    <name type="common">Pseudozyma aphidis</name>
    <dbReference type="NCBI Taxonomy" id="84754"/>
    <lineage>
        <taxon>Eukaryota</taxon>
        <taxon>Fungi</taxon>
        <taxon>Dikarya</taxon>
        <taxon>Basidiomycota</taxon>
        <taxon>Ustilaginomycotina</taxon>
        <taxon>Ustilaginomycetes</taxon>
        <taxon>Ustilaginales</taxon>
        <taxon>Ustilaginaceae</taxon>
        <taxon>Moesziomyces</taxon>
    </lineage>
</organism>
<feature type="compositionally biased region" description="Basic and acidic residues" evidence="1">
    <location>
        <begin position="165"/>
        <end position="180"/>
    </location>
</feature>
<reference evidence="2 3" key="1">
    <citation type="journal article" date="2014" name="Genome Announc.">
        <title>Genome sequence of the basidiomycetous fungus Pseudozyma aphidis DSM70725, an efficient producer of biosurfactant mannosylerythritol lipids.</title>
        <authorList>
            <person name="Lorenz S."/>
            <person name="Guenther M."/>
            <person name="Grumaz C."/>
            <person name="Rupp S."/>
            <person name="Zibek S."/>
            <person name="Sohn K."/>
        </authorList>
    </citation>
    <scope>NUCLEOTIDE SEQUENCE [LARGE SCALE GENOMIC DNA]</scope>
    <source>
        <strain evidence="3">ATCC 32657 / CBS 517.83 / DSM 70725 / JCM 10318 / NBRC 10182 / NRRL Y-7954 / St-0401</strain>
    </source>
</reference>
<dbReference type="EMBL" id="AWNI01000022">
    <property type="protein sequence ID" value="ETS61085.1"/>
    <property type="molecule type" value="Genomic_DNA"/>
</dbReference>
<dbReference type="Proteomes" id="UP000019462">
    <property type="component" value="Unassembled WGS sequence"/>
</dbReference>
<name>W3VHS4_MOEAP</name>
<keyword evidence="3" id="KW-1185">Reference proteome</keyword>
<sequence>MIFKTSVASGEASSRSCQVSIRAGGCVVRQGGARPLAAALLRSASVALLIRHKPKTLLHIAFLDQHMSEAAGWARQACLCIATPAIDRLASDVEGSGLGAHRARHTRNTPQCCGASVQRRSASVEARAETQRVTGSFQLSRNLHEPASALRQESAPILASRKFLKPSDPRKDAKPSRISD</sequence>
<dbReference type="AlphaFoldDB" id="W3VHS4"/>